<evidence type="ECO:0000313" key="3">
    <source>
        <dbReference type="EMBL" id="CDO78256.1"/>
    </source>
</evidence>
<feature type="region of interest" description="Disordered" evidence="1">
    <location>
        <begin position="707"/>
        <end position="766"/>
    </location>
</feature>
<dbReference type="EMBL" id="CCBP010000765">
    <property type="protein sequence ID" value="CDO78256.1"/>
    <property type="molecule type" value="Genomic_DNA"/>
</dbReference>
<dbReference type="InterPro" id="IPR040976">
    <property type="entry name" value="Pkinase_fungal"/>
</dbReference>
<feature type="region of interest" description="Disordered" evidence="1">
    <location>
        <begin position="1"/>
        <end position="21"/>
    </location>
</feature>
<accession>A0A060SVS9</accession>
<proteinExistence type="predicted"/>
<reference evidence="3" key="1">
    <citation type="submission" date="2014-01" db="EMBL/GenBank/DDBJ databases">
        <title>The genome of the white-rot fungus Pycnoporus cinnabarinus: a basidiomycete model with a versatile arsenal for lignocellulosic biomass breakdown.</title>
        <authorList>
            <person name="Levasseur A."/>
            <person name="Lomascolo A."/>
            <person name="Ruiz-Duenas F.J."/>
            <person name="Uzan E."/>
            <person name="Piumi F."/>
            <person name="Kues U."/>
            <person name="Ram A.F.J."/>
            <person name="Murat C."/>
            <person name="Haon M."/>
            <person name="Benoit I."/>
            <person name="Arfi Y."/>
            <person name="Chevret D."/>
            <person name="Drula E."/>
            <person name="Kwon M.J."/>
            <person name="Gouret P."/>
            <person name="Lesage-Meessen L."/>
            <person name="Lombard V."/>
            <person name="Mariette J."/>
            <person name="Noirot C."/>
            <person name="Park J."/>
            <person name="Patyshakuliyeva A."/>
            <person name="Wieneger R.A.B."/>
            <person name="Wosten H.A.B."/>
            <person name="Martin F."/>
            <person name="Coutinho P.M."/>
            <person name="de Vries R."/>
            <person name="Martinez A.T."/>
            <person name="Klopp C."/>
            <person name="Pontarotti P."/>
            <person name="Henrissat B."/>
            <person name="Record E."/>
        </authorList>
    </citation>
    <scope>NUCLEOTIDE SEQUENCE [LARGE SCALE GENOMIC DNA]</scope>
    <source>
        <strain evidence="3">BRFM137</strain>
    </source>
</reference>
<comment type="caution">
    <text evidence="3">The sequence shown here is derived from an EMBL/GenBank/DDBJ whole genome shotgun (WGS) entry which is preliminary data.</text>
</comment>
<dbReference type="HOGENOM" id="CLU_016820_0_0_1"/>
<dbReference type="OrthoDB" id="5569250at2759"/>
<evidence type="ECO:0000313" key="4">
    <source>
        <dbReference type="Proteomes" id="UP000029665"/>
    </source>
</evidence>
<name>A0A060SVS9_PYCCI</name>
<dbReference type="OMA" id="ALAWHHI"/>
<gene>
    <name evidence="3" type="ORF">BN946_scf184827.g2</name>
</gene>
<feature type="domain" description="Fungal-type protein kinase" evidence="2">
    <location>
        <begin position="368"/>
        <end position="588"/>
    </location>
</feature>
<dbReference type="Proteomes" id="UP000029665">
    <property type="component" value="Unassembled WGS sequence"/>
</dbReference>
<keyword evidence="4" id="KW-1185">Reference proteome</keyword>
<organism evidence="3 4">
    <name type="scientific">Pycnoporus cinnabarinus</name>
    <name type="common">Cinnabar-red polypore</name>
    <name type="synonym">Trametes cinnabarina</name>
    <dbReference type="NCBI Taxonomy" id="5643"/>
    <lineage>
        <taxon>Eukaryota</taxon>
        <taxon>Fungi</taxon>
        <taxon>Dikarya</taxon>
        <taxon>Basidiomycota</taxon>
        <taxon>Agaricomycotina</taxon>
        <taxon>Agaricomycetes</taxon>
        <taxon>Polyporales</taxon>
        <taxon>Polyporaceae</taxon>
        <taxon>Trametes</taxon>
    </lineage>
</organism>
<protein>
    <recommendedName>
        <fullName evidence="2">Fungal-type protein kinase domain-containing protein</fullName>
    </recommendedName>
</protein>
<dbReference type="AlphaFoldDB" id="A0A060SVS9"/>
<dbReference type="Pfam" id="PF17667">
    <property type="entry name" value="Pkinase_fungal"/>
    <property type="match status" value="1"/>
</dbReference>
<evidence type="ECO:0000259" key="2">
    <source>
        <dbReference type="Pfam" id="PF17667"/>
    </source>
</evidence>
<sequence length="780" mass="87392">MSSDKLPRTPSPAPPPEMVGVNANETSATQVSSAVEELAHVDPNPAFFHDHLKACPVSLVETIDNHGDVQKWIADIIEVKTKEASLYQPVASLLSMISEKVFDYLQDTDAKERLHLPAKAIVFLDHHRHAPTHFPVGKVEDKPDIIGAIGRDSGYMVTQDRSYKGVPYHCIETIVEAKAIYGDGQAQATRYAFNIQQARPNRPGFYCLSVKPGKFQVVYLSPVGIEASELKPWSDCTSLCAYIYSLYDPPTDHILYDRTIVPKEPAGVPFGKPTWTIQTADGTCTDASIIFLGDPWSRRTTVFRAILKGRYVIVKESYFDCNHRYEEGELLTLAHADGFLPGVIRYIVFEDVKNSAEPIMLKRKDGELTRKKRRIVLADSGEELTFAKSVNDLLMAVYDALEVHRTLARDRQILHRDMSLFNVLMYPDWAPHPGGRYFENSPPLIDDILQGELRSIEKRDARCLLIDLDNAARLEGSKAGKVPKELQCRTGTPAYIARCVANGTLYSTSINFSWQNRMPKLTGKVKDLYLKLHGESRYEKYRDHLGTGTIHGGVPPLELDEEIMARAGALPFYHRWEYDAESVFWTLYSALLRVVPAASPTETASSQKNLNNTWKVLYEHAIPDETGERDVRDPILTEVPKQVAQRFLPAMEGVALLIVNLAKHVLPSYAVMTPPPPNDDHLHEAMQRVTLQYLVDNLDKPIPLIPGRLRPVASGDNPVVNRGSYGHSKHLEKGSRGSKRRRDASDGAHSTRRITRDTSSRGGSAYKIVEHQNFSKSLSI</sequence>
<evidence type="ECO:0000256" key="1">
    <source>
        <dbReference type="SAM" id="MobiDB-lite"/>
    </source>
</evidence>
<dbReference type="STRING" id="5643.A0A060SVS9"/>